<reference evidence="3" key="1">
    <citation type="submission" date="2022-09" db="EMBL/GenBank/DDBJ databases">
        <title>Chromosome-level assembly of Trichoderma breve T069, a fungus used in development of biopesticide product.</title>
        <authorList>
            <person name="Lin R."/>
            <person name="Liu T."/>
        </authorList>
    </citation>
    <scope>NUCLEOTIDE SEQUENCE</scope>
    <source>
        <strain evidence="3">T069</strain>
    </source>
</reference>
<feature type="coiled-coil region" evidence="1">
    <location>
        <begin position="205"/>
        <end position="252"/>
    </location>
</feature>
<evidence type="ECO:0000313" key="3">
    <source>
        <dbReference type="EMBL" id="KAJ4854225.1"/>
    </source>
</evidence>
<dbReference type="RefSeq" id="XP_056023283.1">
    <property type="nucleotide sequence ID" value="XM_056178409.1"/>
</dbReference>
<feature type="region of interest" description="Disordered" evidence="2">
    <location>
        <begin position="111"/>
        <end position="159"/>
    </location>
</feature>
<gene>
    <name evidence="3" type="ORF">T069G_11204</name>
</gene>
<protein>
    <submittedName>
        <fullName evidence="3">Uncharacterized protein</fullName>
    </submittedName>
</protein>
<keyword evidence="1" id="KW-0175">Coiled coil</keyword>
<feature type="region of interest" description="Disordered" evidence="2">
    <location>
        <begin position="43"/>
        <end position="67"/>
    </location>
</feature>
<dbReference type="GeneID" id="80873097"/>
<name>A0A9W9E2F5_9HYPO</name>
<comment type="caution">
    <text evidence="3">The sequence shown here is derived from an EMBL/GenBank/DDBJ whole genome shotgun (WGS) entry which is preliminary data.</text>
</comment>
<dbReference type="Proteomes" id="UP001140511">
    <property type="component" value="Unassembled WGS sequence"/>
</dbReference>
<dbReference type="AlphaFoldDB" id="A0A9W9E2F5"/>
<sequence>MGKSGAIGSSGSVPQRFPIGVQRILEVIFTYRIIKAAETVDGDGIDEEIEDESEVENETGDEDNENIDQDEIEIGQEPYFQLINENINMGHQEGDNVDGISTRDEEYTIVSDDEDDTSASSLRANMPTPGTNSPIDTLDDSEHRTPVGPTREANTVDDGSLTITDLLQDEAQRQDVDQTPPSSPDIYSTVRSFVDSEEPQLEYVAKQLENATKRFENRQKRFEDAKSILTGLAELEREDAVKTNNIKEIDDNLSNRKAEWDNSQPTPTSIGDTSLEEYMSRAKSFFLGVEEGKTKRQAEESGLAENKNKRAKLKAEFKELQATAANREPSLPIRSLESF</sequence>
<feature type="compositionally biased region" description="Polar residues" evidence="2">
    <location>
        <begin position="118"/>
        <end position="135"/>
    </location>
</feature>
<evidence type="ECO:0000256" key="2">
    <source>
        <dbReference type="SAM" id="MobiDB-lite"/>
    </source>
</evidence>
<accession>A0A9W9E2F5</accession>
<dbReference type="EMBL" id="JAOPEN010000008">
    <property type="protein sequence ID" value="KAJ4854225.1"/>
    <property type="molecule type" value="Genomic_DNA"/>
</dbReference>
<keyword evidence="4" id="KW-1185">Reference proteome</keyword>
<evidence type="ECO:0000256" key="1">
    <source>
        <dbReference type="SAM" id="Coils"/>
    </source>
</evidence>
<proteinExistence type="predicted"/>
<organism evidence="3 4">
    <name type="scientific">Trichoderma breve</name>
    <dbReference type="NCBI Taxonomy" id="2034170"/>
    <lineage>
        <taxon>Eukaryota</taxon>
        <taxon>Fungi</taxon>
        <taxon>Dikarya</taxon>
        <taxon>Ascomycota</taxon>
        <taxon>Pezizomycotina</taxon>
        <taxon>Sordariomycetes</taxon>
        <taxon>Hypocreomycetidae</taxon>
        <taxon>Hypocreales</taxon>
        <taxon>Hypocreaceae</taxon>
        <taxon>Trichoderma</taxon>
    </lineage>
</organism>
<evidence type="ECO:0000313" key="4">
    <source>
        <dbReference type="Proteomes" id="UP001140511"/>
    </source>
</evidence>